<evidence type="ECO:0000256" key="5">
    <source>
        <dbReference type="ARBA" id="ARBA00023136"/>
    </source>
</evidence>
<dbReference type="NCBIfam" id="TIGR00765">
    <property type="entry name" value="yihY_not_rbn"/>
    <property type="match status" value="1"/>
</dbReference>
<dbReference type="InterPro" id="IPR017039">
    <property type="entry name" value="Virul_fac_BrkB"/>
</dbReference>
<dbReference type="RefSeq" id="WP_078693295.1">
    <property type="nucleotide sequence ID" value="NZ_FUWX01000006.1"/>
</dbReference>
<dbReference type="GO" id="GO:0005886">
    <property type="term" value="C:plasma membrane"/>
    <property type="evidence" value="ECO:0007669"/>
    <property type="project" value="UniProtKB-SubCell"/>
</dbReference>
<feature type="transmembrane region" description="Helical" evidence="6">
    <location>
        <begin position="187"/>
        <end position="209"/>
    </location>
</feature>
<evidence type="ECO:0000256" key="4">
    <source>
        <dbReference type="ARBA" id="ARBA00022989"/>
    </source>
</evidence>
<gene>
    <name evidence="7" type="ORF">SAMN02745174_00756</name>
</gene>
<evidence type="ECO:0000256" key="3">
    <source>
        <dbReference type="ARBA" id="ARBA00022692"/>
    </source>
</evidence>
<accession>A0A1T4L933</accession>
<keyword evidence="4 6" id="KW-1133">Transmembrane helix</keyword>
<dbReference type="Proteomes" id="UP000191153">
    <property type="component" value="Unassembled WGS sequence"/>
</dbReference>
<dbReference type="STRING" id="180163.SAMN02745174_00756"/>
<feature type="transmembrane region" description="Helical" evidence="6">
    <location>
        <begin position="131"/>
        <end position="151"/>
    </location>
</feature>
<feature type="transmembrane region" description="Helical" evidence="6">
    <location>
        <begin position="91"/>
        <end position="111"/>
    </location>
</feature>
<reference evidence="7 8" key="1">
    <citation type="submission" date="2017-02" db="EMBL/GenBank/DDBJ databases">
        <authorList>
            <person name="Peterson S.W."/>
        </authorList>
    </citation>
    <scope>NUCLEOTIDE SEQUENCE [LARGE SCALE GENOMIC DNA]</scope>
    <source>
        <strain evidence="7 8">ATCC 700028</strain>
    </source>
</reference>
<evidence type="ECO:0000313" key="8">
    <source>
        <dbReference type="Proteomes" id="UP000191153"/>
    </source>
</evidence>
<proteinExistence type="predicted"/>
<dbReference type="AlphaFoldDB" id="A0A1T4L933"/>
<dbReference type="EMBL" id="FUWX01000006">
    <property type="protein sequence ID" value="SJZ51282.1"/>
    <property type="molecule type" value="Genomic_DNA"/>
</dbReference>
<dbReference type="PANTHER" id="PTHR30213">
    <property type="entry name" value="INNER MEMBRANE PROTEIN YHJD"/>
    <property type="match status" value="1"/>
</dbReference>
<dbReference type="Pfam" id="PF03631">
    <property type="entry name" value="Virul_fac_BrkB"/>
    <property type="match status" value="1"/>
</dbReference>
<evidence type="ECO:0000313" key="7">
    <source>
        <dbReference type="EMBL" id="SJZ51282.1"/>
    </source>
</evidence>
<dbReference type="OrthoDB" id="9808671at2"/>
<organism evidence="7 8">
    <name type="scientific">Cetobacterium ceti</name>
    <dbReference type="NCBI Taxonomy" id="180163"/>
    <lineage>
        <taxon>Bacteria</taxon>
        <taxon>Fusobacteriati</taxon>
        <taxon>Fusobacteriota</taxon>
        <taxon>Fusobacteriia</taxon>
        <taxon>Fusobacteriales</taxon>
        <taxon>Fusobacteriaceae</taxon>
        <taxon>Cetobacterium</taxon>
    </lineage>
</organism>
<keyword evidence="2" id="KW-1003">Cell membrane</keyword>
<name>A0A1T4L933_9FUSO</name>
<feature type="transmembrane region" description="Helical" evidence="6">
    <location>
        <begin position="25"/>
        <end position="49"/>
    </location>
</feature>
<sequence>MNFIKNFFSGLNIAFKNYQRANSNLWVTSLCYFSIFSLVPILAITFSIGRWLGIEKYLMVQLSNNSPLSEEILETLLHAGQNLLENTRSGVLAGLGFIFLIWSLLSILSIVEKAFDEIWMVNKKRKLIYRISYYLTLFAFFPIILVSMNSLGTLLTWHYLNLLLPYAGLAIFFTIFYILIPTSDVKFLPAFISGIFVSIFFNQIQFLLIKLQIFINTYNKIYGSFSVILIFLFWLRFIWFFIILGGHLSYFLQNREIFTEHFDLQKINFKSYYNISIKVLMALGENYLNNDLPMTLEELSKLLNIKKNILTHSIDILIKQNILIETLDNKYKLGVNIDTLTVGQVFSALTSNGYDLHVDIPNIENQNVLIKDIIK</sequence>
<protein>
    <submittedName>
        <fullName evidence="7">Membrane protein</fullName>
    </submittedName>
</protein>
<feature type="transmembrane region" description="Helical" evidence="6">
    <location>
        <begin position="221"/>
        <end position="245"/>
    </location>
</feature>
<evidence type="ECO:0000256" key="1">
    <source>
        <dbReference type="ARBA" id="ARBA00004651"/>
    </source>
</evidence>
<keyword evidence="3 6" id="KW-0812">Transmembrane</keyword>
<evidence type="ECO:0000256" key="2">
    <source>
        <dbReference type="ARBA" id="ARBA00022475"/>
    </source>
</evidence>
<dbReference type="PANTHER" id="PTHR30213:SF0">
    <property type="entry name" value="UPF0761 MEMBRANE PROTEIN YIHY"/>
    <property type="match status" value="1"/>
</dbReference>
<comment type="subcellular location">
    <subcellularLocation>
        <location evidence="1">Cell membrane</location>
        <topology evidence="1">Multi-pass membrane protein</topology>
    </subcellularLocation>
</comment>
<evidence type="ECO:0000256" key="6">
    <source>
        <dbReference type="SAM" id="Phobius"/>
    </source>
</evidence>
<keyword evidence="8" id="KW-1185">Reference proteome</keyword>
<keyword evidence="5 6" id="KW-0472">Membrane</keyword>
<feature type="transmembrane region" description="Helical" evidence="6">
    <location>
        <begin position="157"/>
        <end position="180"/>
    </location>
</feature>